<evidence type="ECO:0000313" key="1">
    <source>
        <dbReference type="EMBL" id="QRV11599.1"/>
    </source>
</evidence>
<accession>A0A894JCF0</accession>
<reference evidence="1" key="1">
    <citation type="submission" date="2020-07" db="EMBL/GenBank/DDBJ databases">
        <authorList>
            <person name="Hardmeier I.S."/>
            <person name="Aeberhard N."/>
            <person name="Qi W."/>
            <person name="Kraettli H."/>
            <person name="Fraefel C."/>
            <person name="Kubacki J."/>
        </authorList>
    </citation>
    <scope>NUCLEOTIDE SEQUENCE</scope>
    <source>
        <strain evidence="1">PNV1/Switzerland/2019/1</strain>
    </source>
</reference>
<protein>
    <submittedName>
        <fullName evidence="1">Uncharacterized protein</fullName>
    </submittedName>
</protein>
<name>A0A894JCF0_9ADEN</name>
<organism evidence="1">
    <name type="scientific">Bat mastadenovirus</name>
    <dbReference type="NCBI Taxonomy" id="740971"/>
    <lineage>
        <taxon>Viruses</taxon>
        <taxon>Varidnaviria</taxon>
        <taxon>Bamfordvirae</taxon>
        <taxon>Preplasmiviricota</taxon>
        <taxon>Polisuviricotina</taxon>
        <taxon>Pharingeaviricetes</taxon>
        <taxon>Rowavirales</taxon>
        <taxon>Adenoviridae</taxon>
        <taxon>Mastadenovirus</taxon>
        <taxon>Mastadenovirus asiensse</taxon>
    </lineage>
</organism>
<dbReference type="EMBL" id="MT815927">
    <property type="protein sequence ID" value="QRV11599.1"/>
    <property type="molecule type" value="Genomic_DNA"/>
</dbReference>
<proteinExistence type="predicted"/>
<sequence>MPELVARCQACLRSLVCILSPQGKMSARPLQVCLKGMIHFPEESVQAIGAFVPDAQQFVFDVTEELVAFLFCRSFFKTTDREKPGLSFKFIVYYPSGTMSERDEAWYEHYRHLLKTELTKAINKHESINDALKDKDLVTVTFTEVMGFCS</sequence>